<gene>
    <name evidence="5" type="ORF">GCM10010448_48840</name>
</gene>
<dbReference type="InterPro" id="IPR016181">
    <property type="entry name" value="Acyl_CoA_acyltransferase"/>
</dbReference>
<evidence type="ECO:0000256" key="2">
    <source>
        <dbReference type="ARBA" id="ARBA00023315"/>
    </source>
</evidence>
<dbReference type="RefSeq" id="WP_234511460.1">
    <property type="nucleotide sequence ID" value="NZ_BAAAUF010000048.1"/>
</dbReference>
<comment type="similarity">
    <text evidence="3">Belongs to the acetyltransferase family. RimJ subfamily.</text>
</comment>
<dbReference type="Proteomes" id="UP001501532">
    <property type="component" value="Unassembled WGS sequence"/>
</dbReference>
<evidence type="ECO:0000259" key="4">
    <source>
        <dbReference type="PROSITE" id="PS51186"/>
    </source>
</evidence>
<dbReference type="EMBL" id="BAAAUF010000048">
    <property type="protein sequence ID" value="GAA3059749.1"/>
    <property type="molecule type" value="Genomic_DNA"/>
</dbReference>
<accession>A0ABP6LT74</accession>
<name>A0ABP6LT74_9ACTN</name>
<dbReference type="Pfam" id="PF13302">
    <property type="entry name" value="Acetyltransf_3"/>
    <property type="match status" value="1"/>
</dbReference>
<comment type="caution">
    <text evidence="5">The sequence shown here is derived from an EMBL/GenBank/DDBJ whole genome shotgun (WGS) entry which is preliminary data.</text>
</comment>
<evidence type="ECO:0000313" key="5">
    <source>
        <dbReference type="EMBL" id="GAA3059749.1"/>
    </source>
</evidence>
<evidence type="ECO:0000313" key="6">
    <source>
        <dbReference type="Proteomes" id="UP001501532"/>
    </source>
</evidence>
<keyword evidence="2" id="KW-0012">Acyltransferase</keyword>
<protein>
    <submittedName>
        <fullName evidence="5">GNAT family protein</fullName>
    </submittedName>
</protein>
<dbReference type="InterPro" id="IPR051531">
    <property type="entry name" value="N-acetyltransferase"/>
</dbReference>
<dbReference type="Gene3D" id="3.40.630.30">
    <property type="match status" value="1"/>
</dbReference>
<evidence type="ECO:0000256" key="1">
    <source>
        <dbReference type="ARBA" id="ARBA00022679"/>
    </source>
</evidence>
<keyword evidence="1" id="KW-0808">Transferase</keyword>
<dbReference type="PROSITE" id="PS51186">
    <property type="entry name" value="GNAT"/>
    <property type="match status" value="1"/>
</dbReference>
<dbReference type="PANTHER" id="PTHR43792">
    <property type="entry name" value="GNAT FAMILY, PUTATIVE (AFU_ORTHOLOGUE AFUA_3G00765)-RELATED-RELATED"/>
    <property type="match status" value="1"/>
</dbReference>
<dbReference type="PANTHER" id="PTHR43792:SF8">
    <property type="entry name" value="[RIBOSOMAL PROTEIN US5]-ALANINE N-ACETYLTRANSFERASE"/>
    <property type="match status" value="1"/>
</dbReference>
<keyword evidence="6" id="KW-1185">Reference proteome</keyword>
<proteinExistence type="inferred from homology"/>
<reference evidence="6" key="1">
    <citation type="journal article" date="2019" name="Int. J. Syst. Evol. Microbiol.">
        <title>The Global Catalogue of Microorganisms (GCM) 10K type strain sequencing project: providing services to taxonomists for standard genome sequencing and annotation.</title>
        <authorList>
            <consortium name="The Broad Institute Genomics Platform"/>
            <consortium name="The Broad Institute Genome Sequencing Center for Infectious Disease"/>
            <person name="Wu L."/>
            <person name="Ma J."/>
        </authorList>
    </citation>
    <scope>NUCLEOTIDE SEQUENCE [LARGE SCALE GENOMIC DNA]</scope>
    <source>
        <strain evidence="6">JCM 9091</strain>
    </source>
</reference>
<dbReference type="InterPro" id="IPR000182">
    <property type="entry name" value="GNAT_dom"/>
</dbReference>
<feature type="domain" description="N-acetyltransferase" evidence="4">
    <location>
        <begin position="13"/>
        <end position="176"/>
    </location>
</feature>
<sequence>MAEEIFLAHGPQVAVRRIALRDYEEITDLTRESAELHHPWVPTREMPPEAFREYVARFDQPTHEGFVVCSRETGAIVGGININNIVRGTIQSGALGYVAYASTAGRGYMTQGLRLVVEFAFTELGLHRLEANIQPANESSIRLVRRLGFQREGYSPHFQFLDGAWRGHERWALTVEMTGTQAPDASVRSA</sequence>
<organism evidence="5 6">
    <name type="scientific">Streptomyces glomeratus</name>
    <dbReference type="NCBI Taxonomy" id="284452"/>
    <lineage>
        <taxon>Bacteria</taxon>
        <taxon>Bacillati</taxon>
        <taxon>Actinomycetota</taxon>
        <taxon>Actinomycetes</taxon>
        <taxon>Kitasatosporales</taxon>
        <taxon>Streptomycetaceae</taxon>
        <taxon>Streptomyces</taxon>
    </lineage>
</organism>
<dbReference type="SUPFAM" id="SSF55729">
    <property type="entry name" value="Acyl-CoA N-acyltransferases (Nat)"/>
    <property type="match status" value="1"/>
</dbReference>
<evidence type="ECO:0000256" key="3">
    <source>
        <dbReference type="ARBA" id="ARBA00038502"/>
    </source>
</evidence>